<dbReference type="EMBL" id="WKJH01000001">
    <property type="protein sequence ID" value="MRX62873.1"/>
    <property type="molecule type" value="Genomic_DNA"/>
</dbReference>
<dbReference type="CDD" id="cd01041">
    <property type="entry name" value="Rubrerythrin"/>
    <property type="match status" value="1"/>
</dbReference>
<protein>
    <submittedName>
        <fullName evidence="2">Rubrerythrin</fullName>
    </submittedName>
</protein>
<proteinExistence type="predicted"/>
<dbReference type="PANTHER" id="PTHR33746:SF4">
    <property type="entry name" value="RUBRERYTHRIN"/>
    <property type="match status" value="1"/>
</dbReference>
<sequence>MHDYPCIHTPKKSNYLKINKMKKSVVALVIGMVLSSMLFQSCKDKSVHKIEVGTANKQKEIAMGADKEQENPQKATIQNMKEAFKGETTAHAKYAAFSKKAAEEGYPEIAMLFKAASGAELIHANNHKVVLQRMGEGLPTVTPEFNVGTTLENLKNAIEGESYEFNTMYPNFIKVANAAENYMAQISLTYAYKVEQKHRDFYKDALKALEDGNVKSLPSVYYLCPTCGNTYATTAPSRCEISMTDAKLFIKIDAL</sequence>
<name>A0A6I2MGE9_9FLAO</name>
<dbReference type="Proteomes" id="UP000443153">
    <property type="component" value="Unassembled WGS sequence"/>
</dbReference>
<reference evidence="2 3" key="1">
    <citation type="submission" date="2019-11" db="EMBL/GenBank/DDBJ databases">
        <title>Maribacter lutea sp. nov., a marine bacterium isolated from intertidal sand.</title>
        <authorList>
            <person name="Liu A."/>
        </authorList>
    </citation>
    <scope>NUCLEOTIDE SEQUENCE [LARGE SCALE GENOMIC DNA]</scope>
    <source>
        <strain evidence="2 3">RZ05</strain>
    </source>
</reference>
<dbReference type="Pfam" id="PF02915">
    <property type="entry name" value="Rubrerythrin"/>
    <property type="match status" value="1"/>
</dbReference>
<dbReference type="InterPro" id="IPR009078">
    <property type="entry name" value="Ferritin-like_SF"/>
</dbReference>
<dbReference type="Gene3D" id="1.20.1260.10">
    <property type="match status" value="1"/>
</dbReference>
<dbReference type="InterPro" id="IPR009040">
    <property type="entry name" value="Ferritin-like_diiron"/>
</dbReference>
<evidence type="ECO:0000313" key="2">
    <source>
        <dbReference type="EMBL" id="MRX62873.1"/>
    </source>
</evidence>
<dbReference type="PROSITE" id="PS50905">
    <property type="entry name" value="FERRITIN_LIKE"/>
    <property type="match status" value="1"/>
</dbReference>
<evidence type="ECO:0000313" key="3">
    <source>
        <dbReference type="Proteomes" id="UP000443153"/>
    </source>
</evidence>
<keyword evidence="3" id="KW-1185">Reference proteome</keyword>
<dbReference type="SUPFAM" id="SSF47240">
    <property type="entry name" value="Ferritin-like"/>
    <property type="match status" value="1"/>
</dbReference>
<dbReference type="InterPro" id="IPR012347">
    <property type="entry name" value="Ferritin-like"/>
</dbReference>
<dbReference type="AlphaFoldDB" id="A0A6I2MGE9"/>
<dbReference type="GO" id="GO:0046872">
    <property type="term" value="F:metal ion binding"/>
    <property type="evidence" value="ECO:0007669"/>
    <property type="project" value="InterPro"/>
</dbReference>
<dbReference type="OrthoDB" id="9799749at2"/>
<organism evidence="2 3">
    <name type="scientific">Maribacter luteus</name>
    <dbReference type="NCBI Taxonomy" id="2594478"/>
    <lineage>
        <taxon>Bacteria</taxon>
        <taxon>Pseudomonadati</taxon>
        <taxon>Bacteroidota</taxon>
        <taxon>Flavobacteriia</taxon>
        <taxon>Flavobacteriales</taxon>
        <taxon>Flavobacteriaceae</taxon>
        <taxon>Maribacter</taxon>
    </lineage>
</organism>
<comment type="caution">
    <text evidence="2">The sequence shown here is derived from an EMBL/GenBank/DDBJ whole genome shotgun (WGS) entry which is preliminary data.</text>
</comment>
<evidence type="ECO:0000259" key="1">
    <source>
        <dbReference type="PROSITE" id="PS50905"/>
    </source>
</evidence>
<dbReference type="PANTHER" id="PTHR33746">
    <property type="entry name" value="RUBRERYTHRIN"/>
    <property type="match status" value="1"/>
</dbReference>
<feature type="domain" description="Ferritin-like diiron" evidence="1">
    <location>
        <begin position="70"/>
        <end position="213"/>
    </location>
</feature>
<accession>A0A6I2MGE9</accession>
<gene>
    <name evidence="2" type="ORF">GJ691_01715</name>
</gene>
<dbReference type="GO" id="GO:0016491">
    <property type="term" value="F:oxidoreductase activity"/>
    <property type="evidence" value="ECO:0007669"/>
    <property type="project" value="InterPro"/>
</dbReference>
<dbReference type="InterPro" id="IPR052753">
    <property type="entry name" value="Rbr2/Nigerythrin"/>
</dbReference>
<dbReference type="InterPro" id="IPR003251">
    <property type="entry name" value="Rr_diiron-bd_dom"/>
</dbReference>